<proteinExistence type="predicted"/>
<dbReference type="AlphaFoldDB" id="A0A8E2B0N6"/>
<accession>A0A8E2B0N6</accession>
<sequence length="558" mass="62090">MLASIPVRSHTGQAIPINYLPVELLSLIFTFGADSRTVLNESGMGIRRSESHRIVSPCQRFDPGFPLLVSAVCKRWRAVALGQKTLWSKIHVTSSDVAKVKESEYKPGHIFPRVALYLQRAGKSALDILIDTREPNCAALNYQQLLELMLPDLDRWRSFALVTDSSYPMGDALSYLTARVHKARPSGCAQGPLAPMLERIAFIHQKDIAFTIPFRLGLRQYPADPMPFGVSNTPRLQHLILSGVSLNWPLISQMLPLPSPTDPKTGLQTLELSRPSADDRPSAQDLNRILDRCSSLESLTFRCMGPSELVGEDAREDRLSKFVREEPQPLLHLKDFTVEYNQPTDALFILESVEAPNVCKLKVENMSPENLRRSKETEHVLDRYAGIVPGIRNTLRNIESRFPLVKTLVLHRIHANRKCLKRFFAAFPLTEQLTLSSPSPEACRALVARDTDAGRSLLCPSLHELFIWEGGALDEIKAKDILTYRKHEGQELPLHNTGLGGFASSDADEPVAVGQTDSADRGDTEVIVGTHTAASRVASLIKQIFLDISPYTRPSKDA</sequence>
<evidence type="ECO:0000313" key="2">
    <source>
        <dbReference type="Proteomes" id="UP000250043"/>
    </source>
</evidence>
<dbReference type="InterPro" id="IPR032675">
    <property type="entry name" value="LRR_dom_sf"/>
</dbReference>
<evidence type="ECO:0000313" key="1">
    <source>
        <dbReference type="EMBL" id="OCH91754.1"/>
    </source>
</evidence>
<evidence type="ECO:0008006" key="3">
    <source>
        <dbReference type="Google" id="ProtNLM"/>
    </source>
</evidence>
<dbReference type="Proteomes" id="UP000250043">
    <property type="component" value="Unassembled WGS sequence"/>
</dbReference>
<dbReference type="Gene3D" id="3.80.10.10">
    <property type="entry name" value="Ribonuclease Inhibitor"/>
    <property type="match status" value="1"/>
</dbReference>
<protein>
    <recommendedName>
        <fullName evidence="3">F-box domain-containing protein</fullName>
    </recommendedName>
</protein>
<gene>
    <name evidence="1" type="ORF">OBBRIDRAFT_825152</name>
</gene>
<reference evidence="1 2" key="1">
    <citation type="submission" date="2016-07" db="EMBL/GenBank/DDBJ databases">
        <title>Draft genome of the white-rot fungus Obba rivulosa 3A-2.</title>
        <authorList>
            <consortium name="DOE Joint Genome Institute"/>
            <person name="Miettinen O."/>
            <person name="Riley R."/>
            <person name="Acob R."/>
            <person name="Barry K."/>
            <person name="Cullen D."/>
            <person name="De Vries R."/>
            <person name="Hainaut M."/>
            <person name="Hatakka A."/>
            <person name="Henrissat B."/>
            <person name="Hilden K."/>
            <person name="Kuo R."/>
            <person name="Labutti K."/>
            <person name="Lipzen A."/>
            <person name="Makela M.R."/>
            <person name="Sandor L."/>
            <person name="Spatafora J.W."/>
            <person name="Grigoriev I.V."/>
            <person name="Hibbett D.S."/>
        </authorList>
    </citation>
    <scope>NUCLEOTIDE SEQUENCE [LARGE SCALE GENOMIC DNA]</scope>
    <source>
        <strain evidence="1 2">3A-2</strain>
    </source>
</reference>
<name>A0A8E2B0N6_9APHY</name>
<keyword evidence="2" id="KW-1185">Reference proteome</keyword>
<dbReference type="SUPFAM" id="SSF52047">
    <property type="entry name" value="RNI-like"/>
    <property type="match status" value="1"/>
</dbReference>
<dbReference type="Gene3D" id="1.20.1280.50">
    <property type="match status" value="1"/>
</dbReference>
<dbReference type="OrthoDB" id="2750047at2759"/>
<dbReference type="EMBL" id="KV722380">
    <property type="protein sequence ID" value="OCH91754.1"/>
    <property type="molecule type" value="Genomic_DNA"/>
</dbReference>
<organism evidence="1 2">
    <name type="scientific">Obba rivulosa</name>
    <dbReference type="NCBI Taxonomy" id="1052685"/>
    <lineage>
        <taxon>Eukaryota</taxon>
        <taxon>Fungi</taxon>
        <taxon>Dikarya</taxon>
        <taxon>Basidiomycota</taxon>
        <taxon>Agaricomycotina</taxon>
        <taxon>Agaricomycetes</taxon>
        <taxon>Polyporales</taxon>
        <taxon>Gelatoporiaceae</taxon>
        <taxon>Obba</taxon>
    </lineage>
</organism>